<dbReference type="Proteomes" id="UP001363622">
    <property type="component" value="Unassembled WGS sequence"/>
</dbReference>
<name>A0ABR1KRS9_9PEZI</name>
<feature type="region of interest" description="Disordered" evidence="1">
    <location>
        <begin position="162"/>
        <end position="199"/>
    </location>
</feature>
<keyword evidence="4" id="KW-1185">Reference proteome</keyword>
<organism evidence="3 4">
    <name type="scientific">Phyllosticta citriasiana</name>
    <dbReference type="NCBI Taxonomy" id="595635"/>
    <lineage>
        <taxon>Eukaryota</taxon>
        <taxon>Fungi</taxon>
        <taxon>Dikarya</taxon>
        <taxon>Ascomycota</taxon>
        <taxon>Pezizomycotina</taxon>
        <taxon>Dothideomycetes</taxon>
        <taxon>Dothideomycetes incertae sedis</taxon>
        <taxon>Botryosphaeriales</taxon>
        <taxon>Phyllostictaceae</taxon>
        <taxon>Phyllosticta</taxon>
    </lineage>
</organism>
<protein>
    <submittedName>
        <fullName evidence="3">Uncharacterized protein</fullName>
    </submittedName>
</protein>
<reference evidence="3 4" key="1">
    <citation type="submission" date="2024-04" db="EMBL/GenBank/DDBJ databases">
        <title>Phyllosticta paracitricarpa is synonymous to the EU quarantine fungus P. citricarpa based on phylogenomic analyses.</title>
        <authorList>
            <consortium name="Lawrence Berkeley National Laboratory"/>
            <person name="Van Ingen-Buijs V.A."/>
            <person name="Van Westerhoven A.C."/>
            <person name="Haridas S."/>
            <person name="Skiadas P."/>
            <person name="Martin F."/>
            <person name="Groenewald J.Z."/>
            <person name="Crous P.W."/>
            <person name="Seidl M.F."/>
        </authorList>
    </citation>
    <scope>NUCLEOTIDE SEQUENCE [LARGE SCALE GENOMIC DNA]</scope>
    <source>
        <strain evidence="3 4">CBS 123371</strain>
    </source>
</reference>
<evidence type="ECO:0000256" key="1">
    <source>
        <dbReference type="SAM" id="MobiDB-lite"/>
    </source>
</evidence>
<gene>
    <name evidence="3" type="ORF">IWZ03DRAFT_359078</name>
</gene>
<feature type="chain" id="PRO_5047167711" evidence="2">
    <location>
        <begin position="21"/>
        <end position="199"/>
    </location>
</feature>
<comment type="caution">
    <text evidence="3">The sequence shown here is derived from an EMBL/GenBank/DDBJ whole genome shotgun (WGS) entry which is preliminary data.</text>
</comment>
<feature type="region of interest" description="Disordered" evidence="1">
    <location>
        <begin position="94"/>
        <end position="129"/>
    </location>
</feature>
<feature type="signal peptide" evidence="2">
    <location>
        <begin position="1"/>
        <end position="20"/>
    </location>
</feature>
<accession>A0ABR1KRS9</accession>
<dbReference type="EMBL" id="JBBPHU010000004">
    <property type="protein sequence ID" value="KAK7518839.1"/>
    <property type="molecule type" value="Genomic_DNA"/>
</dbReference>
<evidence type="ECO:0000313" key="3">
    <source>
        <dbReference type="EMBL" id="KAK7518839.1"/>
    </source>
</evidence>
<keyword evidence="2" id="KW-0732">Signal</keyword>
<sequence>MWCVSLEAFVLVFLARLSVANNNEFNGYEAFSVLTQALDTSGGGTGMHTFDWTVQTYGASTSTSKVFFFRLVPGRGWKWNFESRYFVVNSAASATGSSRPSRSTSTSDEPTGGAALSASTDSTSDSSSTAMKVGLGVGLGVGIPFVLIVGDLVGMKLADQKDGYGLTPPVGEPARRSNEILEASADRPPVELPGDGHTR</sequence>
<proteinExistence type="predicted"/>
<evidence type="ECO:0000256" key="2">
    <source>
        <dbReference type="SAM" id="SignalP"/>
    </source>
</evidence>
<feature type="compositionally biased region" description="Basic and acidic residues" evidence="1">
    <location>
        <begin position="173"/>
        <end position="199"/>
    </location>
</feature>
<evidence type="ECO:0000313" key="4">
    <source>
        <dbReference type="Proteomes" id="UP001363622"/>
    </source>
</evidence>